<dbReference type="AlphaFoldDB" id="A0A4U0X4H2"/>
<protein>
    <submittedName>
        <fullName evidence="2">Uncharacterized protein</fullName>
    </submittedName>
</protein>
<proteinExistence type="predicted"/>
<keyword evidence="1" id="KW-0812">Transmembrane</keyword>
<feature type="transmembrane region" description="Helical" evidence="1">
    <location>
        <begin position="109"/>
        <end position="126"/>
    </location>
</feature>
<dbReference type="EMBL" id="NAJN01000663">
    <property type="protein sequence ID" value="TKA70226.1"/>
    <property type="molecule type" value="Genomic_DNA"/>
</dbReference>
<comment type="caution">
    <text evidence="2">The sequence shown here is derived from an EMBL/GenBank/DDBJ whole genome shotgun (WGS) entry which is preliminary data.</text>
</comment>
<evidence type="ECO:0000313" key="3">
    <source>
        <dbReference type="Proteomes" id="UP000308768"/>
    </source>
</evidence>
<keyword evidence="1" id="KW-0472">Membrane</keyword>
<gene>
    <name evidence="2" type="ORF">B0A49_06464</name>
</gene>
<sequence length="136" mass="14977">TRTNVFAPYRLTSGFEVVNVGREDTESDGANEDEDILELMTSGITCEIQELARKAKWKRDVSKEVMVGLAATEAAGGTMMLGTISCAPKLKEIIMLEAEKKKKEPDSRWAAIIITDIFLGLTVLHGPTDMPYPETE</sequence>
<keyword evidence="1" id="KW-1133">Transmembrane helix</keyword>
<dbReference type="Proteomes" id="UP000308768">
    <property type="component" value="Unassembled WGS sequence"/>
</dbReference>
<organism evidence="2 3">
    <name type="scientific">Cryomyces minteri</name>
    <dbReference type="NCBI Taxonomy" id="331657"/>
    <lineage>
        <taxon>Eukaryota</taxon>
        <taxon>Fungi</taxon>
        <taxon>Dikarya</taxon>
        <taxon>Ascomycota</taxon>
        <taxon>Pezizomycotina</taxon>
        <taxon>Dothideomycetes</taxon>
        <taxon>Dothideomycetes incertae sedis</taxon>
        <taxon>Cryomyces</taxon>
    </lineage>
</organism>
<accession>A0A4U0X4H2</accession>
<reference evidence="2 3" key="1">
    <citation type="submission" date="2017-03" db="EMBL/GenBank/DDBJ databases">
        <title>Genomes of endolithic fungi from Antarctica.</title>
        <authorList>
            <person name="Coleine C."/>
            <person name="Masonjones S."/>
            <person name="Stajich J.E."/>
        </authorList>
    </citation>
    <scope>NUCLEOTIDE SEQUENCE [LARGE SCALE GENOMIC DNA]</scope>
    <source>
        <strain evidence="2 3">CCFEE 5187</strain>
    </source>
</reference>
<keyword evidence="3" id="KW-1185">Reference proteome</keyword>
<feature type="non-terminal residue" evidence="2">
    <location>
        <position position="1"/>
    </location>
</feature>
<evidence type="ECO:0000313" key="2">
    <source>
        <dbReference type="EMBL" id="TKA70226.1"/>
    </source>
</evidence>
<name>A0A4U0X4H2_9PEZI</name>
<evidence type="ECO:0000256" key="1">
    <source>
        <dbReference type="SAM" id="Phobius"/>
    </source>
</evidence>